<comment type="function">
    <text evidence="1">SASP are bound to spore DNA. They are double-stranded DNA-binding proteins that cause DNA to change to an a-like conformation. They protect the DNA backbone from chemical and enzymatic cleavage and are thus involved in dormant spore's high resistance to UV light.</text>
</comment>
<dbReference type="Gene3D" id="6.10.10.80">
    <property type="entry name" value="Small, acid-soluble spore protein, alpha/beta type-like"/>
    <property type="match status" value="1"/>
</dbReference>
<gene>
    <name evidence="5" type="ORF">IDH41_26085</name>
</gene>
<feature type="region of interest" description="Disordered" evidence="4">
    <location>
        <begin position="50"/>
        <end position="70"/>
    </location>
</feature>
<protein>
    <submittedName>
        <fullName evidence="5">Alpha/beta-type small acid-soluble spore protein</fullName>
    </submittedName>
</protein>
<evidence type="ECO:0000313" key="6">
    <source>
        <dbReference type="Proteomes" id="UP000632125"/>
    </source>
</evidence>
<dbReference type="InterPro" id="IPR018126">
    <property type="entry name" value="SASP_alpha/beta-type_CS"/>
</dbReference>
<evidence type="ECO:0000256" key="2">
    <source>
        <dbReference type="ARBA" id="ARBA00005442"/>
    </source>
</evidence>
<accession>A0A927CR97</accession>
<dbReference type="InterPro" id="IPR038300">
    <property type="entry name" value="SASP_sf_alpha/beta"/>
</dbReference>
<dbReference type="RefSeq" id="WP_190866411.1">
    <property type="nucleotide sequence ID" value="NZ_JACXIY010000040.1"/>
</dbReference>
<dbReference type="PANTHER" id="PTHR36107:SF1">
    <property type="entry name" value="SMALL, ACID-SOLUBLE SPORE PROTEIN A"/>
    <property type="match status" value="1"/>
</dbReference>
<dbReference type="PROSITE" id="PS00304">
    <property type="entry name" value="SASP_1"/>
    <property type="match status" value="1"/>
</dbReference>
<keyword evidence="3" id="KW-0238">DNA-binding</keyword>
<comment type="similarity">
    <text evidence="2">Belongs to the alpha/beta-type SASP family.</text>
</comment>
<dbReference type="GO" id="GO:0006265">
    <property type="term" value="P:DNA topological change"/>
    <property type="evidence" value="ECO:0007669"/>
    <property type="project" value="InterPro"/>
</dbReference>
<keyword evidence="6" id="KW-1185">Reference proteome</keyword>
<dbReference type="Proteomes" id="UP000632125">
    <property type="component" value="Unassembled WGS sequence"/>
</dbReference>
<evidence type="ECO:0000313" key="5">
    <source>
        <dbReference type="EMBL" id="MBD2872055.1"/>
    </source>
</evidence>
<reference evidence="5" key="1">
    <citation type="submission" date="2020-09" db="EMBL/GenBank/DDBJ databases">
        <title>A novel bacterium of genus Paenibacillus, isolated from South China Sea.</title>
        <authorList>
            <person name="Huang H."/>
            <person name="Mo K."/>
            <person name="Hu Y."/>
        </authorList>
    </citation>
    <scope>NUCLEOTIDE SEQUENCE</scope>
    <source>
        <strain evidence="5">IB182493</strain>
    </source>
</reference>
<comment type="caution">
    <text evidence="5">The sequence shown here is derived from an EMBL/GenBank/DDBJ whole genome shotgun (WGS) entry which is preliminary data.</text>
</comment>
<sequence length="93" mass="10276">MARRRRYSVPGAERGMQQFKAEVMKREGYAVNPERVDDVKYEVAKELGIPLKPGDNGELSTESAGHIGGKIGGSMVREMIRLAQDKLAGRSDQ</sequence>
<evidence type="ECO:0000256" key="4">
    <source>
        <dbReference type="SAM" id="MobiDB-lite"/>
    </source>
</evidence>
<dbReference type="AlphaFoldDB" id="A0A927CR97"/>
<dbReference type="InterPro" id="IPR050847">
    <property type="entry name" value="SASP_DNA-binding"/>
</dbReference>
<proteinExistence type="inferred from homology"/>
<evidence type="ECO:0000256" key="3">
    <source>
        <dbReference type="ARBA" id="ARBA00023125"/>
    </source>
</evidence>
<evidence type="ECO:0000256" key="1">
    <source>
        <dbReference type="ARBA" id="ARBA00003863"/>
    </source>
</evidence>
<dbReference type="PANTHER" id="PTHR36107">
    <property type="entry name" value="SMALL, ACID-SOLUBLE SPORE PROTEIN A"/>
    <property type="match status" value="1"/>
</dbReference>
<dbReference type="EMBL" id="JACXIY010000040">
    <property type="protein sequence ID" value="MBD2872055.1"/>
    <property type="molecule type" value="Genomic_DNA"/>
</dbReference>
<organism evidence="5 6">
    <name type="scientific">Paenibacillus arenilitoris</name>
    <dbReference type="NCBI Taxonomy" id="2772299"/>
    <lineage>
        <taxon>Bacteria</taxon>
        <taxon>Bacillati</taxon>
        <taxon>Bacillota</taxon>
        <taxon>Bacilli</taxon>
        <taxon>Bacillales</taxon>
        <taxon>Paenibacillaceae</taxon>
        <taxon>Paenibacillus</taxon>
    </lineage>
</organism>
<dbReference type="InterPro" id="IPR001448">
    <property type="entry name" value="SASP_alpha/beta-type"/>
</dbReference>
<dbReference type="GO" id="GO:0003690">
    <property type="term" value="F:double-stranded DNA binding"/>
    <property type="evidence" value="ECO:0007669"/>
    <property type="project" value="InterPro"/>
</dbReference>
<dbReference type="Pfam" id="PF00269">
    <property type="entry name" value="SASP"/>
    <property type="match status" value="1"/>
</dbReference>
<name>A0A927CR97_9BACL</name>